<gene>
    <name evidence="1" type="ORF">GGI18_002823</name>
</gene>
<dbReference type="EMBL" id="JANBUK010000792">
    <property type="protein sequence ID" value="KAJ2788676.1"/>
    <property type="molecule type" value="Genomic_DNA"/>
</dbReference>
<sequence>MSTYNGGNMDSAPEYSYGYGPGGPSNQRPGRALSSRAHHHAQPRREKDPVLYGESASYDNLPHSETQTAYDRQATQHAGYSKDRGFTDYFYKKPDPTYTGTYGTDYQPELSVSAMVPLGRGQQMKTKVFTATAAVVALFYGVSKYRSKQKEKEKRKKYVKYTNQHAHRGPDEYTGYGNQHPYDDSHSRY</sequence>
<evidence type="ECO:0000313" key="2">
    <source>
        <dbReference type="Proteomes" id="UP001140066"/>
    </source>
</evidence>
<reference evidence="1" key="1">
    <citation type="submission" date="2022-07" db="EMBL/GenBank/DDBJ databases">
        <title>Phylogenomic reconstructions and comparative analyses of Kickxellomycotina fungi.</title>
        <authorList>
            <person name="Reynolds N.K."/>
            <person name="Stajich J.E."/>
            <person name="Barry K."/>
            <person name="Grigoriev I.V."/>
            <person name="Crous P."/>
            <person name="Smith M.E."/>
        </authorList>
    </citation>
    <scope>NUCLEOTIDE SEQUENCE</scope>
    <source>
        <strain evidence="1">BCRC 34191</strain>
    </source>
</reference>
<comment type="caution">
    <text evidence="1">The sequence shown here is derived from an EMBL/GenBank/DDBJ whole genome shotgun (WGS) entry which is preliminary data.</text>
</comment>
<keyword evidence="2" id="KW-1185">Reference proteome</keyword>
<name>A0ACC1KE18_9FUNG</name>
<proteinExistence type="predicted"/>
<organism evidence="1 2">
    <name type="scientific">Coemansia linderi</name>
    <dbReference type="NCBI Taxonomy" id="2663919"/>
    <lineage>
        <taxon>Eukaryota</taxon>
        <taxon>Fungi</taxon>
        <taxon>Fungi incertae sedis</taxon>
        <taxon>Zoopagomycota</taxon>
        <taxon>Kickxellomycotina</taxon>
        <taxon>Kickxellomycetes</taxon>
        <taxon>Kickxellales</taxon>
        <taxon>Kickxellaceae</taxon>
        <taxon>Coemansia</taxon>
    </lineage>
</organism>
<protein>
    <submittedName>
        <fullName evidence="1">Uncharacterized protein</fullName>
    </submittedName>
</protein>
<evidence type="ECO:0000313" key="1">
    <source>
        <dbReference type="EMBL" id="KAJ2788676.1"/>
    </source>
</evidence>
<dbReference type="Proteomes" id="UP001140066">
    <property type="component" value="Unassembled WGS sequence"/>
</dbReference>
<accession>A0ACC1KE18</accession>